<evidence type="ECO:0000313" key="4">
    <source>
        <dbReference type="Proteomes" id="UP000594638"/>
    </source>
</evidence>
<dbReference type="EMBL" id="CACTIH010006214">
    <property type="protein sequence ID" value="CAA3004422.1"/>
    <property type="molecule type" value="Genomic_DNA"/>
</dbReference>
<dbReference type="InterPro" id="IPR011383">
    <property type="entry name" value="N-lys_methylase_SETD6"/>
</dbReference>
<dbReference type="Gene3D" id="3.40.50.720">
    <property type="entry name" value="NAD(P)-binding Rossmann-like Domain"/>
    <property type="match status" value="1"/>
</dbReference>
<dbReference type="InterPro" id="IPR001214">
    <property type="entry name" value="SET_dom"/>
</dbReference>
<feature type="compositionally biased region" description="Acidic residues" evidence="1">
    <location>
        <begin position="221"/>
        <end position="242"/>
    </location>
</feature>
<dbReference type="PANTHER" id="PTHR13271">
    <property type="entry name" value="UNCHARACTERIZED PUTATIVE METHYLTRANSFERASE"/>
    <property type="match status" value="1"/>
</dbReference>
<dbReference type="OrthoDB" id="441812at2759"/>
<evidence type="ECO:0000259" key="2">
    <source>
        <dbReference type="PROSITE" id="PS50280"/>
    </source>
</evidence>
<dbReference type="PIRSF" id="PIRSF011771">
    <property type="entry name" value="RMS1_SET"/>
    <property type="match status" value="1"/>
</dbReference>
<dbReference type="Gene3D" id="3.90.1410.10">
    <property type="entry name" value="set domain protein methyltransferase, domain 1"/>
    <property type="match status" value="1"/>
</dbReference>
<feature type="non-terminal residue" evidence="3">
    <location>
        <position position="1"/>
    </location>
</feature>
<dbReference type="GO" id="GO:0005634">
    <property type="term" value="C:nucleus"/>
    <property type="evidence" value="ECO:0007669"/>
    <property type="project" value="TreeGrafter"/>
</dbReference>
<dbReference type="InterPro" id="IPR046341">
    <property type="entry name" value="SET_dom_sf"/>
</dbReference>
<dbReference type="CDD" id="cd10527">
    <property type="entry name" value="SET_LSMT"/>
    <property type="match status" value="1"/>
</dbReference>
<reference evidence="3 4" key="1">
    <citation type="submission" date="2019-12" db="EMBL/GenBank/DDBJ databases">
        <authorList>
            <person name="Alioto T."/>
            <person name="Alioto T."/>
            <person name="Gomez Garrido J."/>
        </authorList>
    </citation>
    <scope>NUCLEOTIDE SEQUENCE [LARGE SCALE GENOMIC DNA]</scope>
</reference>
<proteinExistence type="predicted"/>
<dbReference type="AlphaFoldDB" id="A0A8S0TJ67"/>
<feature type="region of interest" description="Disordered" evidence="1">
    <location>
        <begin position="216"/>
        <end position="266"/>
    </location>
</feature>
<dbReference type="Proteomes" id="UP000594638">
    <property type="component" value="Unassembled WGS sequence"/>
</dbReference>
<evidence type="ECO:0000313" key="3">
    <source>
        <dbReference type="EMBL" id="CAA3004422.1"/>
    </source>
</evidence>
<dbReference type="PROSITE" id="PS50280">
    <property type="entry name" value="SET"/>
    <property type="match status" value="1"/>
</dbReference>
<dbReference type="SUPFAM" id="SSF82199">
    <property type="entry name" value="SET domain"/>
    <property type="match status" value="2"/>
</dbReference>
<feature type="domain" description="SET" evidence="2">
    <location>
        <begin position="17"/>
        <end position="290"/>
    </location>
</feature>
<dbReference type="Gene3D" id="3.90.25.10">
    <property type="entry name" value="UDP-galactose 4-epimerase, domain 1"/>
    <property type="match status" value="1"/>
</dbReference>
<keyword evidence="4" id="KW-1185">Reference proteome</keyword>
<sequence>MAATRRMRAFKRWMKCQGIECSDALHLAIAKGSAESLSVSVEALCDLRLGDVVGRIPKQSCLTVKTTGAHQLIEESQLGGNLGLSIAVMYEKSIGPQSPWFQYLQLLPPFEPIPMLWSFPEIDSFLPGTELHKTVKEDKSLFYEDWKECIEPLLGSALLELNPNFFSIQEYFAARSLISSRSFEIDKYHGFGMVPLADLFNHKTAAEDVHFTAISSHSESENDSDIDNSDIDNEIDGDDEPMAQDSYSEKDGFSRGDMGSSRTSGDDPTFLEMIMIKDVKAGAEVFNTYGSLGNAALLHRYGFTEPDNPFDIVNIDLELVLQWSSSLFSCRHSRRRLSLWRKLDYSGCFSENTEYFEISFDGEPEVDLLVLLYIMLLPEEEYHELDLALSAVGNLNKSPSLCFAGKGNILFVKGSMSNNLLLTKDVCEALLSLADSREALYGLSSLDDDIKSLYGCCRATEFKLYHSLMLRISERKILEKLRCYAAAAAAAAGARIPTTESPIPISVVLSINHSTFVKGDQTYFEIELSFDVEVEASELYPNAKDNTVKEYFDRFVWDVRTEKCLNKVSLISCELL</sequence>
<accession>A0A8S0TJ67</accession>
<name>A0A8S0TJ67_OLEEU</name>
<comment type="caution">
    <text evidence="3">The sequence shown here is derived from an EMBL/GenBank/DDBJ whole genome shotgun (WGS) entry which is preliminary data.</text>
</comment>
<dbReference type="PANTHER" id="PTHR13271:SF34">
    <property type="entry name" value="N-LYSINE METHYLTRANSFERASE SETD6"/>
    <property type="match status" value="1"/>
</dbReference>
<protein>
    <submittedName>
        <fullName evidence="3">Ribosomal lysine N-methyltransferase 3</fullName>
    </submittedName>
</protein>
<dbReference type="InterPro" id="IPR050600">
    <property type="entry name" value="SETD3_SETD6_MTase"/>
</dbReference>
<dbReference type="Gramene" id="OE9A109002T1">
    <property type="protein sequence ID" value="OE9A109002C1"/>
    <property type="gene ID" value="OE9A109002"/>
</dbReference>
<dbReference type="GO" id="GO:0016279">
    <property type="term" value="F:protein-lysine N-methyltransferase activity"/>
    <property type="evidence" value="ECO:0007669"/>
    <property type="project" value="InterPro"/>
</dbReference>
<gene>
    <name evidence="3" type="ORF">OLEA9_A109002</name>
</gene>
<evidence type="ECO:0000256" key="1">
    <source>
        <dbReference type="SAM" id="MobiDB-lite"/>
    </source>
</evidence>
<organism evidence="3 4">
    <name type="scientific">Olea europaea subsp. europaea</name>
    <dbReference type="NCBI Taxonomy" id="158383"/>
    <lineage>
        <taxon>Eukaryota</taxon>
        <taxon>Viridiplantae</taxon>
        <taxon>Streptophyta</taxon>
        <taxon>Embryophyta</taxon>
        <taxon>Tracheophyta</taxon>
        <taxon>Spermatophyta</taxon>
        <taxon>Magnoliopsida</taxon>
        <taxon>eudicotyledons</taxon>
        <taxon>Gunneridae</taxon>
        <taxon>Pentapetalae</taxon>
        <taxon>asterids</taxon>
        <taxon>lamiids</taxon>
        <taxon>Lamiales</taxon>
        <taxon>Oleaceae</taxon>
        <taxon>Oleeae</taxon>
        <taxon>Olea</taxon>
    </lineage>
</organism>